<dbReference type="GeneID" id="119720628"/>
<dbReference type="InterPro" id="IPR002213">
    <property type="entry name" value="UDP_glucos_trans"/>
</dbReference>
<dbReference type="OMA" id="YSTCPIG"/>
<evidence type="ECO:0000313" key="7">
    <source>
        <dbReference type="EnsemblMetazoa" id="XP_038046307.1"/>
    </source>
</evidence>
<keyword evidence="2 4" id="KW-0328">Glycosyltransferase</keyword>
<evidence type="ECO:0000256" key="4">
    <source>
        <dbReference type="RuleBase" id="RU003718"/>
    </source>
</evidence>
<dbReference type="GO" id="GO:0008194">
    <property type="term" value="F:UDP-glycosyltransferase activity"/>
    <property type="evidence" value="ECO:0007669"/>
    <property type="project" value="InterPro"/>
</dbReference>
<dbReference type="CDD" id="cd03784">
    <property type="entry name" value="GT1_Gtf-like"/>
    <property type="match status" value="1"/>
</dbReference>
<keyword evidence="6" id="KW-0732">Signal</keyword>
<dbReference type="InterPro" id="IPR035595">
    <property type="entry name" value="UDP_glycos_trans_CS"/>
</dbReference>
<dbReference type="PANTHER" id="PTHR48043">
    <property type="entry name" value="EG:EG0003.4 PROTEIN-RELATED"/>
    <property type="match status" value="1"/>
</dbReference>
<dbReference type="Pfam" id="PF00201">
    <property type="entry name" value="UDPGT"/>
    <property type="match status" value="1"/>
</dbReference>
<dbReference type="PANTHER" id="PTHR48043:SF145">
    <property type="entry name" value="FI06409P-RELATED"/>
    <property type="match status" value="1"/>
</dbReference>
<dbReference type="PROSITE" id="PS00375">
    <property type="entry name" value="UDPGT"/>
    <property type="match status" value="1"/>
</dbReference>
<evidence type="ECO:0000256" key="2">
    <source>
        <dbReference type="ARBA" id="ARBA00022676"/>
    </source>
</evidence>
<keyword evidence="5" id="KW-0812">Transmembrane</keyword>
<name>A0A913Z3M0_PATMI</name>
<dbReference type="SUPFAM" id="SSF53756">
    <property type="entry name" value="UDP-Glycosyltransferase/glycogen phosphorylase"/>
    <property type="match status" value="1"/>
</dbReference>
<accession>A0A913Z3M0</accession>
<dbReference type="FunFam" id="3.40.50.2000:FF:000021">
    <property type="entry name" value="UDP-glucuronosyltransferase"/>
    <property type="match status" value="1"/>
</dbReference>
<dbReference type="Proteomes" id="UP000887568">
    <property type="component" value="Unplaced"/>
</dbReference>
<feature type="transmembrane region" description="Helical" evidence="5">
    <location>
        <begin position="517"/>
        <end position="540"/>
    </location>
</feature>
<evidence type="ECO:0000256" key="5">
    <source>
        <dbReference type="SAM" id="Phobius"/>
    </source>
</evidence>
<proteinExistence type="inferred from homology"/>
<evidence type="ECO:0000256" key="6">
    <source>
        <dbReference type="SAM" id="SignalP"/>
    </source>
</evidence>
<keyword evidence="3 4" id="KW-0808">Transferase</keyword>
<dbReference type="RefSeq" id="XP_038046307.1">
    <property type="nucleotide sequence ID" value="XM_038190379.1"/>
</dbReference>
<evidence type="ECO:0000313" key="8">
    <source>
        <dbReference type="Proteomes" id="UP000887568"/>
    </source>
</evidence>
<feature type="chain" id="PRO_5036765319" evidence="6">
    <location>
        <begin position="22"/>
        <end position="556"/>
    </location>
</feature>
<keyword evidence="8" id="KW-1185">Reference proteome</keyword>
<keyword evidence="5" id="KW-0472">Membrane</keyword>
<evidence type="ECO:0000256" key="1">
    <source>
        <dbReference type="ARBA" id="ARBA00009995"/>
    </source>
</evidence>
<reference evidence="7" key="1">
    <citation type="submission" date="2022-11" db="UniProtKB">
        <authorList>
            <consortium name="EnsemblMetazoa"/>
        </authorList>
    </citation>
    <scope>IDENTIFICATION</scope>
</reference>
<dbReference type="OrthoDB" id="5835829at2759"/>
<comment type="similarity">
    <text evidence="1 4">Belongs to the UDP-glycosyltransferase family.</text>
</comment>
<sequence length="556" mass="61963">MSSRLVTFLCLLLTSLEVISAMGGSDAKDSPAESPSEKFKFLYFGSIIGGSHYSALCKSGRELVRRHGHKVVSLISSSNTIDWQKDGDLFSFVVFSSSYTKRDRAEVMESVSAVLVTGALAPVFGPVISGVWNDLSGVAEMWLRECDVLLGDAKTMDILREERFDMLVADDTVPCSPLLAQALEIPFVLNSFMSVVPTKHGPWTGLPIDPSYIPERSLGFTDRMTFFQRVQNVLAHTYYGFYHYRLGLANFDSYDALKIKYNIRPDISTFESHKQALLLLLHGSFALEFPRPLLPNTVHVLHTPGLSSNQTIEDDVAEFLGAATDGIVLFSFGTFARSMRSEQAQMFADGFAMLPYRVLWQTSTPPKLQLGQNTKLVKWLPLPTVMEHPSVKVFVSQCGAYGTYEAMWAGLPLVGIPLQEDQMGNIDRIVNRGAGLSLDITTLTPEILSQAIHEVVSEPKYRENARRVSLILRDLQTSSPPVETAAQWILHVTKFGGEHLRPAIHDLSYIQRNLLDVYLFLFVVSASMMALVITSCYCCCCKRTRRNGSKDHVKHE</sequence>
<dbReference type="AlphaFoldDB" id="A0A913Z3M0"/>
<organism evidence="7 8">
    <name type="scientific">Patiria miniata</name>
    <name type="common">Bat star</name>
    <name type="synonym">Asterina miniata</name>
    <dbReference type="NCBI Taxonomy" id="46514"/>
    <lineage>
        <taxon>Eukaryota</taxon>
        <taxon>Metazoa</taxon>
        <taxon>Echinodermata</taxon>
        <taxon>Eleutherozoa</taxon>
        <taxon>Asterozoa</taxon>
        <taxon>Asteroidea</taxon>
        <taxon>Valvatacea</taxon>
        <taxon>Valvatida</taxon>
        <taxon>Asterinidae</taxon>
        <taxon>Patiria</taxon>
    </lineage>
</organism>
<dbReference type="EnsemblMetazoa" id="XM_038190379.1">
    <property type="protein sequence ID" value="XP_038046307.1"/>
    <property type="gene ID" value="LOC119720628"/>
</dbReference>
<feature type="signal peptide" evidence="6">
    <location>
        <begin position="1"/>
        <end position="21"/>
    </location>
</feature>
<keyword evidence="5" id="KW-1133">Transmembrane helix</keyword>
<dbReference type="InterPro" id="IPR050271">
    <property type="entry name" value="UDP-glycosyltransferase"/>
</dbReference>
<dbReference type="Gene3D" id="3.40.50.2000">
    <property type="entry name" value="Glycogen Phosphorylase B"/>
    <property type="match status" value="2"/>
</dbReference>
<evidence type="ECO:0000256" key="3">
    <source>
        <dbReference type="ARBA" id="ARBA00022679"/>
    </source>
</evidence>
<protein>
    <submittedName>
        <fullName evidence="7">Uncharacterized protein</fullName>
    </submittedName>
</protein>